<evidence type="ECO:0000259" key="3">
    <source>
        <dbReference type="Pfam" id="PF03061"/>
    </source>
</evidence>
<evidence type="ECO:0000313" key="4">
    <source>
        <dbReference type="EMBL" id="UUO65536.1"/>
    </source>
</evidence>
<comment type="similarity">
    <text evidence="1">Belongs to the 4-hydroxybenzoyl-CoA thioesterase family.</text>
</comment>
<evidence type="ECO:0000256" key="2">
    <source>
        <dbReference type="ARBA" id="ARBA00022801"/>
    </source>
</evidence>
<evidence type="ECO:0000256" key="1">
    <source>
        <dbReference type="ARBA" id="ARBA00005953"/>
    </source>
</evidence>
<evidence type="ECO:0000313" key="5">
    <source>
        <dbReference type="Proteomes" id="UP001058872"/>
    </source>
</evidence>
<organism evidence="4 5">
    <name type="scientific">Bradyrhizobium betae</name>
    <dbReference type="NCBI Taxonomy" id="244734"/>
    <lineage>
        <taxon>Bacteria</taxon>
        <taxon>Pseudomonadati</taxon>
        <taxon>Pseudomonadota</taxon>
        <taxon>Alphaproteobacteria</taxon>
        <taxon>Hyphomicrobiales</taxon>
        <taxon>Nitrobacteraceae</taxon>
        <taxon>Bradyrhizobium</taxon>
    </lineage>
</organism>
<proteinExistence type="inferred from homology"/>
<reference evidence="4" key="1">
    <citation type="submission" date="2018-04" db="EMBL/GenBank/DDBJ databases">
        <title>Genomes of Endosymbiotic and Endophytic Bradyrhizobium Publication status.</title>
        <authorList>
            <person name="Guha S."/>
            <person name="Jorrin B."/>
            <person name="Sarkar M."/>
            <person name="Poole P.S."/>
            <person name="DasGupta M."/>
        </authorList>
    </citation>
    <scope>NUCLEOTIDE SEQUENCE</scope>
    <source>
        <strain evidence="4">WBOS16</strain>
    </source>
</reference>
<dbReference type="NCBIfam" id="TIGR00051">
    <property type="entry name" value="YbgC/FadM family acyl-CoA thioesterase"/>
    <property type="match status" value="1"/>
</dbReference>
<gene>
    <name evidence="4" type="ORF">DCM83_10175</name>
</gene>
<protein>
    <submittedName>
        <fullName evidence="4">Acyl-CoA thioesterase</fullName>
    </submittedName>
</protein>
<dbReference type="SUPFAM" id="SSF54637">
    <property type="entry name" value="Thioesterase/thiol ester dehydrase-isomerase"/>
    <property type="match status" value="1"/>
</dbReference>
<dbReference type="EMBL" id="CP028989">
    <property type="protein sequence ID" value="UUO65536.1"/>
    <property type="molecule type" value="Genomic_DNA"/>
</dbReference>
<accession>A0AAE9SU61</accession>
<dbReference type="PIRSF" id="PIRSF003230">
    <property type="entry name" value="YbgC"/>
    <property type="match status" value="1"/>
</dbReference>
<dbReference type="Proteomes" id="UP001058872">
    <property type="component" value="Chromosome"/>
</dbReference>
<dbReference type="InterPro" id="IPR006683">
    <property type="entry name" value="Thioestr_dom"/>
</dbReference>
<keyword evidence="2" id="KW-0378">Hydrolase</keyword>
<sequence length="158" mass="17808">MSRENFWFFHPFRVRYSEIDGQGVVFNAHYLTYFDTAITEYFRALGFDQYADAQASGIDFHVVKSVIEYKAPVRFDWELDVGVRVARIGNSSLVFELAIFLKGGTEALVTGEIVWVYTNQETHRPVTIPASMRALIATRERHLAARDLTPAGTASGPA</sequence>
<feature type="domain" description="Thioesterase" evidence="3">
    <location>
        <begin position="22"/>
        <end position="106"/>
    </location>
</feature>
<dbReference type="Pfam" id="PF03061">
    <property type="entry name" value="4HBT"/>
    <property type="match status" value="1"/>
</dbReference>
<name>A0AAE9SU61_9BRAD</name>
<dbReference type="InterPro" id="IPR050563">
    <property type="entry name" value="4-hydroxybenzoyl-CoA_TE"/>
</dbReference>
<dbReference type="PANTHER" id="PTHR31793:SF27">
    <property type="entry name" value="NOVEL THIOESTERASE SUPERFAMILY DOMAIN AND SAPOSIN A-TYPE DOMAIN CONTAINING PROTEIN (0610012H03RIK)"/>
    <property type="match status" value="1"/>
</dbReference>
<dbReference type="Gene3D" id="3.10.129.10">
    <property type="entry name" value="Hotdog Thioesterase"/>
    <property type="match status" value="1"/>
</dbReference>
<dbReference type="CDD" id="cd00586">
    <property type="entry name" value="4HBT"/>
    <property type="match status" value="1"/>
</dbReference>
<dbReference type="InterPro" id="IPR006684">
    <property type="entry name" value="YbgC/YbaW"/>
</dbReference>
<dbReference type="InterPro" id="IPR029069">
    <property type="entry name" value="HotDog_dom_sf"/>
</dbReference>
<dbReference type="GO" id="GO:0047617">
    <property type="term" value="F:fatty acyl-CoA hydrolase activity"/>
    <property type="evidence" value="ECO:0007669"/>
    <property type="project" value="TreeGrafter"/>
</dbReference>
<dbReference type="AlphaFoldDB" id="A0AAE9SU61"/>
<dbReference type="PANTHER" id="PTHR31793">
    <property type="entry name" value="4-HYDROXYBENZOYL-COA THIOESTERASE FAMILY MEMBER"/>
    <property type="match status" value="1"/>
</dbReference>
<dbReference type="RefSeq" id="WP_257176352.1">
    <property type="nucleotide sequence ID" value="NZ_CP028989.1"/>
</dbReference>